<feature type="region of interest" description="Disordered" evidence="1">
    <location>
        <begin position="63"/>
        <end position="94"/>
    </location>
</feature>
<dbReference type="RefSeq" id="WP_168075630.1">
    <property type="nucleotide sequence ID" value="NZ_BAAAQJ010000019.1"/>
</dbReference>
<dbReference type="PANTHER" id="PTHR21666">
    <property type="entry name" value="PEPTIDASE-RELATED"/>
    <property type="match status" value="1"/>
</dbReference>
<dbReference type="SUPFAM" id="SSF51261">
    <property type="entry name" value="Duplicated hybrid motif"/>
    <property type="match status" value="1"/>
</dbReference>
<dbReference type="AlphaFoldDB" id="A0A8J3PL03"/>
<feature type="compositionally biased region" description="Low complexity" evidence="1">
    <location>
        <begin position="78"/>
        <end position="92"/>
    </location>
</feature>
<dbReference type="EMBL" id="BONU01000005">
    <property type="protein sequence ID" value="GIG72709.1"/>
    <property type="molecule type" value="Genomic_DNA"/>
</dbReference>
<dbReference type="PANTHER" id="PTHR21666:SF270">
    <property type="entry name" value="MUREIN HYDROLASE ACTIVATOR ENVC"/>
    <property type="match status" value="1"/>
</dbReference>
<protein>
    <recommendedName>
        <fullName evidence="2">M23ase beta-sheet core domain-containing protein</fullName>
    </recommendedName>
</protein>
<proteinExistence type="predicted"/>
<dbReference type="InterPro" id="IPR011055">
    <property type="entry name" value="Dup_hybrid_motif"/>
</dbReference>
<name>A0A8J3PL03_9ACTN</name>
<dbReference type="InterPro" id="IPR016047">
    <property type="entry name" value="M23ase_b-sheet_dom"/>
</dbReference>
<gene>
    <name evidence="3" type="ORF">Pfl04_11130</name>
</gene>
<organism evidence="3 4">
    <name type="scientific">Planosporangium flavigriseum</name>
    <dbReference type="NCBI Taxonomy" id="373681"/>
    <lineage>
        <taxon>Bacteria</taxon>
        <taxon>Bacillati</taxon>
        <taxon>Actinomycetota</taxon>
        <taxon>Actinomycetes</taxon>
        <taxon>Micromonosporales</taxon>
        <taxon>Micromonosporaceae</taxon>
        <taxon>Planosporangium</taxon>
    </lineage>
</organism>
<dbReference type="Proteomes" id="UP000653674">
    <property type="component" value="Unassembled WGS sequence"/>
</dbReference>
<sequence length="244" mass="25895">MDHQVPSGRYRGSRRAPAPSRGKYATAVTTAVLGAGVVAMGTTHAMPELKSQDSPRWLDTTNAASASEAAPLREQQNAARAGRSTSRATSVAVSQQPGQDLWQLPVRGDYVVSSMFGPRWGVLHPGTDLAVPVGTPLYAANAGTVILARWNGGYGYSVQIQHDDGVVSIYGHASKLICKEGTRVAAGELVALSGNSGYSTGPHLHFELRRNDKPFDAMPFMRQHGVDLAKHIEVVNGGVLDQLG</sequence>
<keyword evidence="4" id="KW-1185">Reference proteome</keyword>
<feature type="domain" description="M23ase beta-sheet core" evidence="2">
    <location>
        <begin position="124"/>
        <end position="216"/>
    </location>
</feature>
<dbReference type="Gene3D" id="2.70.70.10">
    <property type="entry name" value="Glucose Permease (Domain IIA)"/>
    <property type="match status" value="1"/>
</dbReference>
<dbReference type="InterPro" id="IPR050570">
    <property type="entry name" value="Cell_wall_metabolism_enzyme"/>
</dbReference>
<accession>A0A8J3PL03</accession>
<dbReference type="Pfam" id="PF01551">
    <property type="entry name" value="Peptidase_M23"/>
    <property type="match status" value="1"/>
</dbReference>
<reference evidence="3" key="1">
    <citation type="submission" date="2021-01" db="EMBL/GenBank/DDBJ databases">
        <title>Whole genome shotgun sequence of Planosporangium flavigriseum NBRC 105377.</title>
        <authorList>
            <person name="Komaki H."/>
            <person name="Tamura T."/>
        </authorList>
    </citation>
    <scope>NUCLEOTIDE SEQUENCE</scope>
    <source>
        <strain evidence="3">NBRC 105377</strain>
    </source>
</reference>
<evidence type="ECO:0000259" key="2">
    <source>
        <dbReference type="Pfam" id="PF01551"/>
    </source>
</evidence>
<comment type="caution">
    <text evidence="3">The sequence shown here is derived from an EMBL/GenBank/DDBJ whole genome shotgun (WGS) entry which is preliminary data.</text>
</comment>
<evidence type="ECO:0000313" key="3">
    <source>
        <dbReference type="EMBL" id="GIG72709.1"/>
    </source>
</evidence>
<dbReference type="GO" id="GO:0004222">
    <property type="term" value="F:metalloendopeptidase activity"/>
    <property type="evidence" value="ECO:0007669"/>
    <property type="project" value="TreeGrafter"/>
</dbReference>
<evidence type="ECO:0000256" key="1">
    <source>
        <dbReference type="SAM" id="MobiDB-lite"/>
    </source>
</evidence>
<dbReference type="CDD" id="cd12797">
    <property type="entry name" value="M23_peptidase"/>
    <property type="match status" value="1"/>
</dbReference>
<feature type="region of interest" description="Disordered" evidence="1">
    <location>
        <begin position="1"/>
        <end position="23"/>
    </location>
</feature>
<evidence type="ECO:0000313" key="4">
    <source>
        <dbReference type="Proteomes" id="UP000653674"/>
    </source>
</evidence>